<dbReference type="Gene3D" id="2.40.160.10">
    <property type="entry name" value="Porin"/>
    <property type="match status" value="1"/>
</dbReference>
<dbReference type="OrthoDB" id="9767539at2"/>
<feature type="chain" id="PRO_5020935508" evidence="1">
    <location>
        <begin position="24"/>
        <end position="398"/>
    </location>
</feature>
<keyword evidence="1" id="KW-0732">Signal</keyword>
<feature type="domain" description="Alginate export" evidence="2">
    <location>
        <begin position="38"/>
        <end position="171"/>
    </location>
</feature>
<evidence type="ECO:0000313" key="4">
    <source>
        <dbReference type="Proteomes" id="UP000295375"/>
    </source>
</evidence>
<evidence type="ECO:0000259" key="2">
    <source>
        <dbReference type="Pfam" id="PF13372"/>
    </source>
</evidence>
<dbReference type="EMBL" id="SNYM01000021">
    <property type="protein sequence ID" value="TDQ45091.1"/>
    <property type="molecule type" value="Genomic_DNA"/>
</dbReference>
<evidence type="ECO:0000256" key="1">
    <source>
        <dbReference type="SAM" id="SignalP"/>
    </source>
</evidence>
<dbReference type="AlphaFoldDB" id="A0A4R6UEE4"/>
<evidence type="ECO:0000313" key="3">
    <source>
        <dbReference type="EMBL" id="TDQ45091.1"/>
    </source>
</evidence>
<gene>
    <name evidence="3" type="ORF">EV696_12154</name>
</gene>
<organism evidence="3 4">
    <name type="scientific">Permianibacter aggregans</name>
    <dbReference type="NCBI Taxonomy" id="1510150"/>
    <lineage>
        <taxon>Bacteria</taxon>
        <taxon>Pseudomonadati</taxon>
        <taxon>Pseudomonadota</taxon>
        <taxon>Gammaproteobacteria</taxon>
        <taxon>Pseudomonadales</taxon>
        <taxon>Pseudomonadaceae</taxon>
        <taxon>Permianibacter</taxon>
    </lineage>
</organism>
<feature type="signal peptide" evidence="1">
    <location>
        <begin position="1"/>
        <end position="23"/>
    </location>
</feature>
<comment type="caution">
    <text evidence="3">The sequence shown here is derived from an EMBL/GenBank/DDBJ whole genome shotgun (WGS) entry which is preliminary data.</text>
</comment>
<keyword evidence="4" id="KW-1185">Reference proteome</keyword>
<name>A0A4R6UEE4_9GAMM</name>
<reference evidence="3 4" key="1">
    <citation type="submission" date="2019-03" db="EMBL/GenBank/DDBJ databases">
        <title>Genomic Encyclopedia of Type Strains, Phase IV (KMG-IV): sequencing the most valuable type-strain genomes for metagenomic binning, comparative biology and taxonomic classification.</title>
        <authorList>
            <person name="Goeker M."/>
        </authorList>
    </citation>
    <scope>NUCLEOTIDE SEQUENCE [LARGE SCALE GENOMIC DNA]</scope>
    <source>
        <strain evidence="3 4">DSM 103792</strain>
    </source>
</reference>
<dbReference type="InterPro" id="IPR023614">
    <property type="entry name" value="Porin_dom_sf"/>
</dbReference>
<proteinExistence type="predicted"/>
<sequence length="398" mass="44217">MNNPKKLSLLTLAVAFATQPAAANVLADAISNGKTNLDLRLRYEQVDQDNALQDASALTLRTRLGYQTAALSGWSAGIEFEANETVDGDYHSTTNGETTYSVIADPEYREINQAYIDYQGFADTTLKYGRQRLVLDNHRFIGNVGWRQNEQTFDGFSVNNKSLTNTTITFAYLSNANRIFGDDHPLGDYRMQSPIINVKYDGFALGALSGYGYFLDFDDNANLSTSTIGLRFAGQFKPGGEQAWHYAAEFARQQDYADNPASFDLDYLLLDFGWQYQSVQINLKHEVLSGNGAQAFQTPLATLHAFNGWSDQFLTTPANGLVDNQLVFSATVAGIKLIAEFHDFSADRGGGDYGSEFGLLANKSWTKQFATGLKLAQYQADDFSVDTDKLWIWAEFKF</sequence>
<dbReference type="InterPro" id="IPR025388">
    <property type="entry name" value="Alginate_export_dom"/>
</dbReference>
<dbReference type="Pfam" id="PF13372">
    <property type="entry name" value="Alginate_exp"/>
    <property type="match status" value="1"/>
</dbReference>
<protein>
    <submittedName>
        <fullName evidence="3">Alginate export protein</fullName>
    </submittedName>
</protein>
<dbReference type="RefSeq" id="WP_133592889.1">
    <property type="nucleotide sequence ID" value="NZ_CP037953.1"/>
</dbReference>
<accession>A0A4R6UEE4</accession>
<dbReference type="Proteomes" id="UP000295375">
    <property type="component" value="Unassembled WGS sequence"/>
</dbReference>